<dbReference type="SUPFAM" id="SSF52172">
    <property type="entry name" value="CheY-like"/>
    <property type="match status" value="1"/>
</dbReference>
<evidence type="ECO:0000313" key="5">
    <source>
        <dbReference type="Proteomes" id="UP000001025"/>
    </source>
</evidence>
<evidence type="ECO:0000259" key="3">
    <source>
        <dbReference type="PROSITE" id="PS50110"/>
    </source>
</evidence>
<organism evidence="4 5">
    <name type="scientific">Rhodopirellula baltica (strain DSM 10527 / NCIMB 13988 / SH1)</name>
    <dbReference type="NCBI Taxonomy" id="243090"/>
    <lineage>
        <taxon>Bacteria</taxon>
        <taxon>Pseudomonadati</taxon>
        <taxon>Planctomycetota</taxon>
        <taxon>Planctomycetia</taxon>
        <taxon>Pirellulales</taxon>
        <taxon>Pirellulaceae</taxon>
        <taxon>Rhodopirellula</taxon>
    </lineage>
</organism>
<protein>
    <recommendedName>
        <fullName evidence="3">Response regulatory domain-containing protein</fullName>
    </recommendedName>
</protein>
<dbReference type="PATRIC" id="fig|243090.15.peg.3397"/>
<accession>Q7UPD2</accession>
<dbReference type="Proteomes" id="UP000001025">
    <property type="component" value="Chromosome"/>
</dbReference>
<feature type="compositionally biased region" description="Polar residues" evidence="2">
    <location>
        <begin position="34"/>
        <end position="53"/>
    </location>
</feature>
<dbReference type="OrthoDB" id="280573at2"/>
<dbReference type="EMBL" id="BX294145">
    <property type="protein sequence ID" value="CAD75130.1"/>
    <property type="molecule type" value="Genomic_DNA"/>
</dbReference>
<dbReference type="STRING" id="243090.RB7016"/>
<name>Q7UPD2_RHOBA</name>
<evidence type="ECO:0000256" key="1">
    <source>
        <dbReference type="PROSITE-ProRule" id="PRU00169"/>
    </source>
</evidence>
<dbReference type="InterPro" id="IPR001789">
    <property type="entry name" value="Sig_transdc_resp-reg_receiver"/>
</dbReference>
<feature type="region of interest" description="Disordered" evidence="2">
    <location>
        <begin position="34"/>
        <end position="63"/>
    </location>
</feature>
<feature type="modified residue" description="4-aspartylphosphate" evidence="1">
    <location>
        <position position="149"/>
    </location>
</feature>
<reference evidence="4 5" key="1">
    <citation type="journal article" date="2003" name="Proc. Natl. Acad. Sci. U.S.A.">
        <title>Complete genome sequence of the marine planctomycete Pirellula sp. strain 1.</title>
        <authorList>
            <person name="Gloeckner F.O."/>
            <person name="Kube M."/>
            <person name="Bauer M."/>
            <person name="Teeling H."/>
            <person name="Lombardot T."/>
            <person name="Ludwig W."/>
            <person name="Gade D."/>
            <person name="Beck A."/>
            <person name="Borzym K."/>
            <person name="Heitmann K."/>
            <person name="Rabus R."/>
            <person name="Schlesner H."/>
            <person name="Amann R."/>
            <person name="Reinhardt R."/>
        </authorList>
    </citation>
    <scope>NUCLEOTIDE SEQUENCE [LARGE SCALE GENOMIC DNA]</scope>
    <source>
        <strain evidence="5">DSM 10527 / NCIMB 13988 / SH1</strain>
    </source>
</reference>
<dbReference type="AlphaFoldDB" id="Q7UPD2"/>
<evidence type="ECO:0000313" key="4">
    <source>
        <dbReference type="EMBL" id="CAD75130.1"/>
    </source>
</evidence>
<dbReference type="EnsemblBacteria" id="CAD75130">
    <property type="protein sequence ID" value="CAD75130"/>
    <property type="gene ID" value="RB7016"/>
</dbReference>
<dbReference type="eggNOG" id="COG0784">
    <property type="taxonomic scope" value="Bacteria"/>
</dbReference>
<dbReference type="KEGG" id="rba:RB7016"/>
<dbReference type="InterPro" id="IPR011006">
    <property type="entry name" value="CheY-like_superfamily"/>
</dbReference>
<dbReference type="HOGENOM" id="CLU_1151119_0_0_0"/>
<dbReference type="Gene3D" id="3.40.50.2300">
    <property type="match status" value="1"/>
</dbReference>
<sequence length="241" mass="26281">MEYHRAIAQLQKCVGGFVSSKIVLIDTPGRLMTSNPVNNSASNMPGNSNTPGNPSVPDKKSTTSTVVIADPKPLSLLATAGVLHHEGMRCICARSTDAVLKAFELELSDDTSTLPKLQVRIDEGHPQPGHSDASDHSSTKFAIDLLIWDVADDPMSVLTIVQQIRQFSPFQNLPVVLLADSKWAGLEKKTESEIAPTHCLFKPIDPKSLITIAQHLLWMPALQATHRQRGSRPTRPGWVTL</sequence>
<dbReference type="PROSITE" id="PS50110">
    <property type="entry name" value="RESPONSE_REGULATORY"/>
    <property type="match status" value="1"/>
</dbReference>
<evidence type="ECO:0000256" key="2">
    <source>
        <dbReference type="SAM" id="MobiDB-lite"/>
    </source>
</evidence>
<proteinExistence type="predicted"/>
<dbReference type="InParanoid" id="Q7UPD2"/>
<dbReference type="GO" id="GO:0000160">
    <property type="term" value="P:phosphorelay signal transduction system"/>
    <property type="evidence" value="ECO:0007669"/>
    <property type="project" value="InterPro"/>
</dbReference>
<keyword evidence="5" id="KW-1185">Reference proteome</keyword>
<gene>
    <name evidence="4" type="ordered locus">RB7016</name>
</gene>
<keyword evidence="1" id="KW-0597">Phosphoprotein</keyword>
<feature type="domain" description="Response regulatory" evidence="3">
    <location>
        <begin position="65"/>
        <end position="217"/>
    </location>
</feature>